<evidence type="ECO:0000313" key="2">
    <source>
        <dbReference type="EMBL" id="EGY20848.1"/>
    </source>
</evidence>
<dbReference type="GeneID" id="20703835"/>
<dbReference type="Proteomes" id="UP000001611">
    <property type="component" value="Chromosome 3"/>
</dbReference>
<dbReference type="KEGG" id="vda:VDAG_02372"/>
<dbReference type="InParanoid" id="G2WXP0"/>
<gene>
    <name evidence="2" type="ORF">VDAG_02372</name>
</gene>
<keyword evidence="3" id="KW-1185">Reference proteome</keyword>
<organism evidence="2 3">
    <name type="scientific">Verticillium dahliae (strain VdLs.17 / ATCC MYA-4575 / FGSC 10137)</name>
    <name type="common">Verticillium wilt</name>
    <dbReference type="NCBI Taxonomy" id="498257"/>
    <lineage>
        <taxon>Eukaryota</taxon>
        <taxon>Fungi</taxon>
        <taxon>Dikarya</taxon>
        <taxon>Ascomycota</taxon>
        <taxon>Pezizomycotina</taxon>
        <taxon>Sordariomycetes</taxon>
        <taxon>Hypocreomycetidae</taxon>
        <taxon>Glomerellales</taxon>
        <taxon>Plectosphaerellaceae</taxon>
        <taxon>Verticillium</taxon>
    </lineage>
</organism>
<feature type="region of interest" description="Disordered" evidence="1">
    <location>
        <begin position="125"/>
        <end position="147"/>
    </location>
</feature>
<dbReference type="InterPro" id="IPR029063">
    <property type="entry name" value="SAM-dependent_MTases_sf"/>
</dbReference>
<reference evidence="2 3" key="1">
    <citation type="submission" date="2008-03" db="EMBL/GenBank/DDBJ databases">
        <title>The Genome Sequence of Verticillium dahliae VdLs.17.</title>
        <authorList>
            <consortium name="The Broad Institute Genome Sequencing Platform"/>
            <person name="Ma L.-J.J."/>
            <person name="Klosterman S.J."/>
            <person name="Subbarao K."/>
            <person name="Dobinson K."/>
            <person name="Veronese P."/>
            <person name="Kang S."/>
            <person name="Gold S.E."/>
            <person name="Young S."/>
            <person name="Jaffe D."/>
            <person name="Gnerre S."/>
            <person name="Berlin A."/>
            <person name="Heiman D."/>
            <person name="Hepburn T."/>
            <person name="Sykes S."/>
            <person name="Alvarado L."/>
            <person name="Kodira C.D."/>
            <person name="Lander E."/>
            <person name="Galagan J."/>
            <person name="Nusbaum C."/>
            <person name="Birren B."/>
        </authorList>
    </citation>
    <scope>NUCLEOTIDE SEQUENCE [LARGE SCALE GENOMIC DNA]</scope>
    <source>
        <strain evidence="3">VdLs.17 / ATCC MYA-4575 / FGSC 10137</strain>
    </source>
</reference>
<evidence type="ECO:0000313" key="3">
    <source>
        <dbReference type="Proteomes" id="UP000001611"/>
    </source>
</evidence>
<evidence type="ECO:0008006" key="4">
    <source>
        <dbReference type="Google" id="ProtNLM"/>
    </source>
</evidence>
<dbReference type="Gene3D" id="3.40.50.150">
    <property type="entry name" value="Vaccinia Virus protein VP39"/>
    <property type="match status" value="1"/>
</dbReference>
<dbReference type="RefSeq" id="XP_009651320.1">
    <property type="nucleotide sequence ID" value="XM_009653025.1"/>
</dbReference>
<dbReference type="HOGENOM" id="CLU_681863_0_0_1"/>
<name>G2WXP0_VERDV</name>
<accession>G2WXP0</accession>
<dbReference type="SUPFAM" id="SSF53335">
    <property type="entry name" value="S-adenosyl-L-methionine-dependent methyltransferases"/>
    <property type="match status" value="1"/>
</dbReference>
<dbReference type="EMBL" id="DS572698">
    <property type="protein sequence ID" value="EGY20848.1"/>
    <property type="molecule type" value="Genomic_DNA"/>
</dbReference>
<dbReference type="OrthoDB" id="2013972at2759"/>
<proteinExistence type="predicted"/>
<dbReference type="AlphaFoldDB" id="G2WXP0"/>
<evidence type="ECO:0000256" key="1">
    <source>
        <dbReference type="SAM" id="MobiDB-lite"/>
    </source>
</evidence>
<protein>
    <recommendedName>
        <fullName evidence="4">Methyltransferase domain-containing protein</fullName>
    </recommendedName>
</protein>
<feature type="compositionally biased region" description="Low complexity" evidence="1">
    <location>
        <begin position="132"/>
        <end position="142"/>
    </location>
</feature>
<sequence>METFGQQSPVPTPDVVPIDLSLSRTASLLVTAPPPSLATEDYGSDFSAGEETVVGEDQITKKSPAVVIDPIDCSFKSRVLSTLGWMCCFYPQNDADDESWFGCKGQTFPPQWKLDDLASAHESSHVFPNQWSSPSETTISSSAPRPSSGIYMTARDDSSSQVSIASATTAPSFVEESRAIEHMKFLGYKDSMDVADANPKATVIGTDIAAIQRTSYLGNVTFYVDDANKTDWAWGHRFNFVHIRGLNGGIKSWAATLREVASCLHAGGVTEISDMVWRPPNPPIPGSVWFDWYKMFKFLTNAKGLDVDLYENNRAQGELEKLGLEVLFYSSRKHSVGYKTHIYDDRRVLVCVVEQMKGALARATEVVPWPVNLGSLMHRLETEIFDKGVVIEVFKVIARKPAGQ</sequence>